<sequence length="579" mass="64947">MTVYLRYMLFLCILIGTGLPLLVRPALAYYGNNQYFGYLQNTHYRQRQQMMDTPMVVPDHLGADTDKIPTLSIKSCVELNNIEVTGVTKISKAAINTITHQWKGRCVSLQDINIILGDINKLYVKHRLVTSRAYLPKQDISGGYLKIIMLENKVGSFEFSGSAQPSNEITAFPWVSGGVLNLDDLEQGLDNMNRLSGWEASLKFLPKTKDTDTVVHIDVPKTSMIHGKVLTDNNSQSSSGRTMGRAFVNVSDLFGLLDLWSFEYDHSLNNRQSQGHNSFLDAEGSIPLGPWLLFGGWWRSDEFYYMPPQPDTKKRLDTVQKDYRIGVSRVIARHKVDVTTLTVSYELKDFRNNTNYERLPSQSAKLASLNIGVGEFLKIWGRTWYINIGAKVGLGGMGTKTWVVNQGKYAPHTQYVKPYLNIDGFKPITKTITWHTVIHGEYSSQNQYGNEWFSIGGPYTVRGFLKKTAIGNAGIFMRNDLSWQLPTKHLVCAGYDGFCEFFLKDIELYVIADAGMTRAVYTYDNMPKILKSANIAGTGIGLRKSDGILIWDSSVSHAISTSGLSPEGWIASFQVGVKL</sequence>
<dbReference type="OrthoDB" id="290122at2"/>
<feature type="domain" description="ShlB POTRA" evidence="6">
    <location>
        <begin position="153"/>
        <end position="206"/>
    </location>
</feature>
<reference evidence="7 8" key="1">
    <citation type="journal article" date="2014" name="Genome Announc.">
        <title>Draft Genome Sequence of Commensalibacter papalotli MX01, a Symbiont Identified from the Guts of Overwintering Monarch Butterflies.</title>
        <authorList>
            <person name="Servin-Garciduenas L.E."/>
            <person name="Sanchez-Quinto A."/>
            <person name="Martinez-Romero E."/>
        </authorList>
    </citation>
    <scope>NUCLEOTIDE SEQUENCE [LARGE SCALE GENOMIC DNA]</scope>
    <source>
        <strain evidence="8">MX-MONARCH01</strain>
    </source>
</reference>
<dbReference type="eggNOG" id="COG2831">
    <property type="taxonomic scope" value="Bacteria"/>
</dbReference>
<dbReference type="RefSeq" id="WP_051461800.1">
    <property type="nucleotide sequence ID" value="NZ_ATSX01000001.1"/>
</dbReference>
<dbReference type="Pfam" id="PF08479">
    <property type="entry name" value="POTRA_2"/>
    <property type="match status" value="1"/>
</dbReference>
<protein>
    <submittedName>
        <fullName evidence="7">Hemolysin activator protein</fullName>
    </submittedName>
</protein>
<feature type="domain" description="Polypeptide-transport-associated ShlB-type" evidence="5">
    <location>
        <begin position="78"/>
        <end position="151"/>
    </location>
</feature>
<dbReference type="Proteomes" id="UP000019250">
    <property type="component" value="Unassembled WGS sequence"/>
</dbReference>
<dbReference type="AlphaFoldDB" id="W7DWG6"/>
<dbReference type="GO" id="GO:0046819">
    <property type="term" value="P:protein secretion by the type V secretion system"/>
    <property type="evidence" value="ECO:0007669"/>
    <property type="project" value="TreeGrafter"/>
</dbReference>
<evidence type="ECO:0000259" key="4">
    <source>
        <dbReference type="Pfam" id="PF03865"/>
    </source>
</evidence>
<dbReference type="PATRIC" id="fig|1208583.4.peg.483"/>
<dbReference type="GO" id="GO:0008320">
    <property type="term" value="F:protein transmembrane transporter activity"/>
    <property type="evidence" value="ECO:0007669"/>
    <property type="project" value="TreeGrafter"/>
</dbReference>
<dbReference type="Pfam" id="PF03865">
    <property type="entry name" value="ShlB"/>
    <property type="match status" value="1"/>
</dbReference>
<evidence type="ECO:0000313" key="8">
    <source>
        <dbReference type="Proteomes" id="UP000019250"/>
    </source>
</evidence>
<keyword evidence="1" id="KW-0472">Membrane</keyword>
<dbReference type="Gene3D" id="3.10.20.310">
    <property type="entry name" value="membrane protein fhac"/>
    <property type="match status" value="1"/>
</dbReference>
<keyword evidence="8" id="KW-1185">Reference proteome</keyword>
<dbReference type="Pfam" id="PF17287">
    <property type="entry name" value="POTRA_3"/>
    <property type="match status" value="1"/>
</dbReference>
<dbReference type="InterPro" id="IPR051544">
    <property type="entry name" value="TPS_OM_transporter"/>
</dbReference>
<dbReference type="PANTHER" id="PTHR34597:SF3">
    <property type="entry name" value="OUTER MEMBRANE TRANSPORTER CDIB"/>
    <property type="match status" value="1"/>
</dbReference>
<accession>W7DWG6</accession>
<evidence type="ECO:0000259" key="5">
    <source>
        <dbReference type="Pfam" id="PF08479"/>
    </source>
</evidence>
<evidence type="ECO:0000313" key="7">
    <source>
        <dbReference type="EMBL" id="EUK18563.1"/>
    </source>
</evidence>
<comment type="caution">
    <text evidence="7">The sequence shown here is derived from an EMBL/GenBank/DDBJ whole genome shotgun (WGS) entry which is preliminary data.</text>
</comment>
<dbReference type="Gene3D" id="2.40.160.50">
    <property type="entry name" value="membrane protein fhac: a member of the omp85/tpsb transporter family"/>
    <property type="match status" value="1"/>
</dbReference>
<gene>
    <name evidence="7" type="ORF">COMX_02405</name>
</gene>
<dbReference type="GO" id="GO:0098046">
    <property type="term" value="C:type V protein secretion system complex"/>
    <property type="evidence" value="ECO:0007669"/>
    <property type="project" value="TreeGrafter"/>
</dbReference>
<evidence type="ECO:0000259" key="6">
    <source>
        <dbReference type="Pfam" id="PF17287"/>
    </source>
</evidence>
<keyword evidence="3" id="KW-0998">Cell outer membrane</keyword>
<dbReference type="InterPro" id="IPR035251">
    <property type="entry name" value="ShlB_POTRA"/>
</dbReference>
<dbReference type="InterPro" id="IPR005565">
    <property type="entry name" value="Hemolysn_activator_HlyB_C"/>
</dbReference>
<name>W7DWG6_9PROT</name>
<evidence type="ECO:0000256" key="2">
    <source>
        <dbReference type="ARBA" id="ARBA00022692"/>
    </source>
</evidence>
<evidence type="ECO:0000256" key="1">
    <source>
        <dbReference type="ARBA" id="ARBA00022452"/>
    </source>
</evidence>
<organism evidence="7 8">
    <name type="scientific">Commensalibacter papalotli</name>
    <name type="common">ex Servin-Garciduenas et al. 2014</name>
    <dbReference type="NCBI Taxonomy" id="1208583"/>
    <lineage>
        <taxon>Bacteria</taxon>
        <taxon>Pseudomonadati</taxon>
        <taxon>Pseudomonadota</taxon>
        <taxon>Alphaproteobacteria</taxon>
        <taxon>Acetobacterales</taxon>
        <taxon>Acetobacteraceae</taxon>
    </lineage>
</organism>
<keyword evidence="2" id="KW-0812">Transmembrane</keyword>
<dbReference type="InterPro" id="IPR027282">
    <property type="entry name" value="TPS"/>
</dbReference>
<dbReference type="PIRSF" id="PIRSF029745">
    <property type="entry name" value="FhaC"/>
    <property type="match status" value="1"/>
</dbReference>
<keyword evidence="1" id="KW-1134">Transmembrane beta strand</keyword>
<dbReference type="STRING" id="1208583.COMX_02405"/>
<proteinExistence type="predicted"/>
<dbReference type="InterPro" id="IPR013686">
    <property type="entry name" value="Polypept-transport_assoc_ShlB"/>
</dbReference>
<feature type="domain" description="Haemolysin activator HlyB C-terminal" evidence="4">
    <location>
        <begin position="213"/>
        <end position="543"/>
    </location>
</feature>
<evidence type="ECO:0000256" key="3">
    <source>
        <dbReference type="ARBA" id="ARBA00023237"/>
    </source>
</evidence>
<dbReference type="PANTHER" id="PTHR34597">
    <property type="entry name" value="SLR1661 PROTEIN"/>
    <property type="match status" value="1"/>
</dbReference>
<dbReference type="EMBL" id="ATSX01000001">
    <property type="protein sequence ID" value="EUK18563.1"/>
    <property type="molecule type" value="Genomic_DNA"/>
</dbReference>